<feature type="transmembrane region" description="Helical" evidence="7">
    <location>
        <begin position="90"/>
        <end position="112"/>
    </location>
</feature>
<evidence type="ECO:0000256" key="6">
    <source>
        <dbReference type="ARBA" id="ARBA00023136"/>
    </source>
</evidence>
<feature type="transmembrane region" description="Helical" evidence="7">
    <location>
        <begin position="12"/>
        <end position="31"/>
    </location>
</feature>
<keyword evidence="4 7" id="KW-0812">Transmembrane</keyword>
<reference evidence="8" key="1">
    <citation type="submission" date="2010-07" db="EMBL/GenBank/DDBJ databases">
        <authorList>
            <consortium name="CONSOLIDER consortium CSD2007-00005"/>
            <person name="Guazzaroni M.-E."/>
            <person name="Richter M."/>
            <person name="Garcia-Salamanca A."/>
            <person name="Yarza P."/>
            <person name="Ferrer M."/>
        </authorList>
    </citation>
    <scope>NUCLEOTIDE SEQUENCE</scope>
</reference>
<accession>D9PIT3</accession>
<dbReference type="GO" id="GO:0005886">
    <property type="term" value="C:plasma membrane"/>
    <property type="evidence" value="ECO:0007669"/>
    <property type="project" value="UniProtKB-SubCell"/>
</dbReference>
<gene>
    <name evidence="8" type="ORF">LDC_1442</name>
</gene>
<feature type="transmembrane region" description="Helical" evidence="7">
    <location>
        <begin position="252"/>
        <end position="272"/>
    </location>
</feature>
<feature type="transmembrane region" description="Helical" evidence="7">
    <location>
        <begin position="156"/>
        <end position="176"/>
    </location>
</feature>
<dbReference type="AlphaFoldDB" id="D9PIT3"/>
<feature type="transmembrane region" description="Helical" evidence="7">
    <location>
        <begin position="37"/>
        <end position="53"/>
    </location>
</feature>
<keyword evidence="5 7" id="KW-1133">Transmembrane helix</keyword>
<evidence type="ECO:0000256" key="5">
    <source>
        <dbReference type="ARBA" id="ARBA00022989"/>
    </source>
</evidence>
<dbReference type="EMBL" id="ADZX01000452">
    <property type="protein sequence ID" value="EFK96537.1"/>
    <property type="molecule type" value="Genomic_DNA"/>
</dbReference>
<dbReference type="PANTHER" id="PTHR30106:SF2">
    <property type="entry name" value="UPF0324 INNER MEMBRANE PROTEIN YEIH"/>
    <property type="match status" value="1"/>
</dbReference>
<feature type="transmembrane region" description="Helical" evidence="7">
    <location>
        <begin position="314"/>
        <end position="334"/>
    </location>
</feature>
<proteinExistence type="inferred from homology"/>
<sequence length="337" mass="34865">MTAGNRYVARIKPFGPGLVIAGLVALAASWLAEHYGAPVMLFALLLGIAVNFLSQDPRCQPGLEFASRTILRFGVALLGMRITFDQIQSLGVGVLALTAFAVVLTIASGWLLARSARLEASFGALTGGAVAICGASAALAIAAVLPRGPTHERDTVMTVVVVTALSTIAMIVYPLVATAIGFDSRGAGVFLGATIHDVAQVVGAGYSISDDAGDTATIVKLFRVALLLPAVLVISFLFRANQQSHANVTRPPLLPMFLVAFAALVIINSSGWVPQSVNAGLQEASRWCLVTAIAALGTKTSLGDLARVGWRPIAVIVAESVVVAVIVLAGLLLMSTN</sequence>
<dbReference type="Pfam" id="PF03601">
    <property type="entry name" value="Cons_hypoth698"/>
    <property type="match status" value="1"/>
</dbReference>
<name>D9PIT3_9ZZZZ</name>
<evidence type="ECO:0000256" key="7">
    <source>
        <dbReference type="SAM" id="Phobius"/>
    </source>
</evidence>
<protein>
    <recommendedName>
        <fullName evidence="9">Sulfate exporter family transporter</fullName>
    </recommendedName>
</protein>
<dbReference type="InterPro" id="IPR018383">
    <property type="entry name" value="UPF0324_pro"/>
</dbReference>
<reference evidence="8" key="2">
    <citation type="journal article" date="2011" name="Microb. Ecol.">
        <title>Taxonomic and Functional Metagenomic Profiling of the Microbial Community in the Anoxic Sediment of a Sub-saline Shallow Lake (Laguna de Carrizo, Central Spain).</title>
        <authorList>
            <person name="Ferrer M."/>
            <person name="Guazzaroni M.E."/>
            <person name="Richter M."/>
            <person name="Garcia-Salamanca A."/>
            <person name="Yarza P."/>
            <person name="Suarez-Suarez A."/>
            <person name="Solano J."/>
            <person name="Alcaide M."/>
            <person name="van Dillewijn P."/>
            <person name="Molina-Henares M.A."/>
            <person name="Lopez-Cortes N."/>
            <person name="Al-Ramahi Y."/>
            <person name="Guerrero C."/>
            <person name="Acosta A."/>
            <person name="de Eugenio L.I."/>
            <person name="Martinez V."/>
            <person name="Marques S."/>
            <person name="Rojo F."/>
            <person name="Santero E."/>
            <person name="Genilloud O."/>
            <person name="Perez-Perez J."/>
            <person name="Rossello-Mora R."/>
            <person name="Ramos J.L."/>
        </authorList>
    </citation>
    <scope>NUCLEOTIDE SEQUENCE</scope>
</reference>
<feature type="transmembrane region" description="Helical" evidence="7">
    <location>
        <begin position="124"/>
        <end position="144"/>
    </location>
</feature>
<keyword evidence="6 7" id="KW-0472">Membrane</keyword>
<evidence type="ECO:0000256" key="3">
    <source>
        <dbReference type="ARBA" id="ARBA00022475"/>
    </source>
</evidence>
<evidence type="ECO:0000313" key="8">
    <source>
        <dbReference type="EMBL" id="EFK96537.1"/>
    </source>
</evidence>
<evidence type="ECO:0000256" key="1">
    <source>
        <dbReference type="ARBA" id="ARBA00004651"/>
    </source>
</evidence>
<evidence type="ECO:0008006" key="9">
    <source>
        <dbReference type="Google" id="ProtNLM"/>
    </source>
</evidence>
<evidence type="ECO:0000256" key="2">
    <source>
        <dbReference type="ARBA" id="ARBA00007977"/>
    </source>
</evidence>
<comment type="subcellular location">
    <subcellularLocation>
        <location evidence="1">Cell membrane</location>
        <topology evidence="1">Multi-pass membrane protein</topology>
    </subcellularLocation>
</comment>
<organism evidence="8">
    <name type="scientific">sediment metagenome</name>
    <dbReference type="NCBI Taxonomy" id="749907"/>
    <lineage>
        <taxon>unclassified sequences</taxon>
        <taxon>metagenomes</taxon>
        <taxon>ecological metagenomes</taxon>
    </lineage>
</organism>
<evidence type="ECO:0000256" key="4">
    <source>
        <dbReference type="ARBA" id="ARBA00022692"/>
    </source>
</evidence>
<comment type="similarity">
    <text evidence="2">Belongs to the UPF0324 family.</text>
</comment>
<feature type="transmembrane region" description="Helical" evidence="7">
    <location>
        <begin position="221"/>
        <end position="240"/>
    </location>
</feature>
<comment type="caution">
    <text evidence="8">The sequence shown here is derived from an EMBL/GenBank/DDBJ whole genome shotgun (WGS) entry which is preliminary data.</text>
</comment>
<dbReference type="PANTHER" id="PTHR30106">
    <property type="entry name" value="INNER MEMBRANE PROTEIN YEIH-RELATED"/>
    <property type="match status" value="1"/>
</dbReference>
<keyword evidence="3" id="KW-1003">Cell membrane</keyword>